<evidence type="ECO:0000256" key="7">
    <source>
        <dbReference type="SAM" id="SignalP"/>
    </source>
</evidence>
<dbReference type="PROSITE" id="PS51257">
    <property type="entry name" value="PROKAR_LIPOPROTEIN"/>
    <property type="match status" value="1"/>
</dbReference>
<evidence type="ECO:0000256" key="4">
    <source>
        <dbReference type="ARBA" id="ARBA00023136"/>
    </source>
</evidence>
<dbReference type="AlphaFoldDB" id="A0A931N2X5"/>
<dbReference type="Gene3D" id="3.30.2030.20">
    <property type="match status" value="1"/>
</dbReference>
<gene>
    <name evidence="8" type="ORF">IT779_12860</name>
</gene>
<reference evidence="8" key="1">
    <citation type="submission" date="2020-11" db="EMBL/GenBank/DDBJ databases">
        <title>Nocardia NEAU-351.nov., a novel actinomycete isolated from the cow dung.</title>
        <authorList>
            <person name="Zhang X."/>
        </authorList>
    </citation>
    <scope>NUCLEOTIDE SEQUENCE</scope>
    <source>
        <strain evidence="8">NEAU-351</strain>
    </source>
</reference>
<evidence type="ECO:0000256" key="5">
    <source>
        <dbReference type="ARBA" id="ARBA00023139"/>
    </source>
</evidence>
<keyword evidence="2" id="KW-1003">Cell membrane</keyword>
<keyword evidence="6 8" id="KW-0449">Lipoprotein</keyword>
<comment type="caution">
    <text evidence="8">The sequence shown here is derived from an EMBL/GenBank/DDBJ whole genome shotgun (WGS) entry which is preliminary data.</text>
</comment>
<dbReference type="EMBL" id="JADMLG010000004">
    <property type="protein sequence ID" value="MBH0777172.1"/>
    <property type="molecule type" value="Genomic_DNA"/>
</dbReference>
<dbReference type="Proteomes" id="UP000655751">
    <property type="component" value="Unassembled WGS sequence"/>
</dbReference>
<keyword evidence="9" id="KW-1185">Reference proteome</keyword>
<feature type="chain" id="PRO_5039389214" evidence="7">
    <location>
        <begin position="23"/>
        <end position="189"/>
    </location>
</feature>
<keyword evidence="5" id="KW-0564">Palmitate</keyword>
<evidence type="ECO:0000313" key="9">
    <source>
        <dbReference type="Proteomes" id="UP000655751"/>
    </source>
</evidence>
<proteinExistence type="predicted"/>
<sequence>MTNVMTRSLAAVLGAAILSACGGCVQDPYNTKPSAEEIAHAEERMRALPSVVDSEAQLAAVVREITDAAKTIAPELNWYTRSNREQSTLGCPSPYLETTGVSMTTDRFVSDTPIPETAWGEVLRIARDIAARNGMTTLTVRIDRPGDHDVVLHSPDDGNEIKFGTLKAAVIVGSTGCRFRAEDLPPTGK</sequence>
<evidence type="ECO:0000256" key="6">
    <source>
        <dbReference type="ARBA" id="ARBA00023288"/>
    </source>
</evidence>
<feature type="signal peptide" evidence="7">
    <location>
        <begin position="1"/>
        <end position="22"/>
    </location>
</feature>
<dbReference type="GO" id="GO:0005886">
    <property type="term" value="C:plasma membrane"/>
    <property type="evidence" value="ECO:0007669"/>
    <property type="project" value="UniProtKB-SubCell"/>
</dbReference>
<accession>A0A931N2X5</accession>
<evidence type="ECO:0000313" key="8">
    <source>
        <dbReference type="EMBL" id="MBH0777172.1"/>
    </source>
</evidence>
<evidence type="ECO:0000256" key="3">
    <source>
        <dbReference type="ARBA" id="ARBA00022729"/>
    </source>
</evidence>
<dbReference type="Pfam" id="PF16708">
    <property type="entry name" value="LppA"/>
    <property type="match status" value="1"/>
</dbReference>
<protein>
    <submittedName>
        <fullName evidence="8">LppA family lipoprotein</fullName>
    </submittedName>
</protein>
<comment type="subcellular location">
    <subcellularLocation>
        <location evidence="1">Cell membrane</location>
        <topology evidence="1">Lipid-anchor</topology>
    </subcellularLocation>
</comment>
<name>A0A931N2X5_9NOCA</name>
<keyword evidence="4" id="KW-0472">Membrane</keyword>
<keyword evidence="3 7" id="KW-0732">Signal</keyword>
<evidence type="ECO:0000256" key="2">
    <source>
        <dbReference type="ARBA" id="ARBA00022475"/>
    </source>
</evidence>
<dbReference type="InterPro" id="IPR032018">
    <property type="entry name" value="LppA/LppB/LprP"/>
</dbReference>
<evidence type="ECO:0000256" key="1">
    <source>
        <dbReference type="ARBA" id="ARBA00004193"/>
    </source>
</evidence>
<organism evidence="8 9">
    <name type="scientific">Nocardia bovistercoris</name>
    <dbReference type="NCBI Taxonomy" id="2785916"/>
    <lineage>
        <taxon>Bacteria</taxon>
        <taxon>Bacillati</taxon>
        <taxon>Actinomycetota</taxon>
        <taxon>Actinomycetes</taxon>
        <taxon>Mycobacteriales</taxon>
        <taxon>Nocardiaceae</taxon>
        <taxon>Nocardia</taxon>
    </lineage>
</organism>